<comment type="caution">
    <text evidence="2">The sequence shown here is derived from an EMBL/GenBank/DDBJ whole genome shotgun (WGS) entry which is preliminary data.</text>
</comment>
<gene>
    <name evidence="2" type="ORF">J1N35_008380</name>
</gene>
<organism evidence="2 3">
    <name type="scientific">Gossypium stocksii</name>
    <dbReference type="NCBI Taxonomy" id="47602"/>
    <lineage>
        <taxon>Eukaryota</taxon>
        <taxon>Viridiplantae</taxon>
        <taxon>Streptophyta</taxon>
        <taxon>Embryophyta</taxon>
        <taxon>Tracheophyta</taxon>
        <taxon>Spermatophyta</taxon>
        <taxon>Magnoliopsida</taxon>
        <taxon>eudicotyledons</taxon>
        <taxon>Gunneridae</taxon>
        <taxon>Pentapetalae</taxon>
        <taxon>rosids</taxon>
        <taxon>malvids</taxon>
        <taxon>Malvales</taxon>
        <taxon>Malvaceae</taxon>
        <taxon>Malvoideae</taxon>
        <taxon>Gossypium</taxon>
    </lineage>
</organism>
<feature type="compositionally biased region" description="Basic and acidic residues" evidence="1">
    <location>
        <begin position="1"/>
        <end position="14"/>
    </location>
</feature>
<accession>A0A9D4AEE2</accession>
<evidence type="ECO:0000256" key="1">
    <source>
        <dbReference type="SAM" id="MobiDB-lite"/>
    </source>
</evidence>
<dbReference type="EMBL" id="JAIQCV010000003">
    <property type="protein sequence ID" value="KAH1115002.1"/>
    <property type="molecule type" value="Genomic_DNA"/>
</dbReference>
<dbReference type="Proteomes" id="UP000828251">
    <property type="component" value="Unassembled WGS sequence"/>
</dbReference>
<keyword evidence="3" id="KW-1185">Reference proteome</keyword>
<reference evidence="2 3" key="1">
    <citation type="journal article" date="2021" name="Plant Biotechnol. J.">
        <title>Multi-omics assisted identification of the key and species-specific regulatory components of drought-tolerant mechanisms in Gossypium stocksii.</title>
        <authorList>
            <person name="Yu D."/>
            <person name="Ke L."/>
            <person name="Zhang D."/>
            <person name="Wu Y."/>
            <person name="Sun Y."/>
            <person name="Mei J."/>
            <person name="Sun J."/>
            <person name="Sun Y."/>
        </authorList>
    </citation>
    <scope>NUCLEOTIDE SEQUENCE [LARGE SCALE GENOMIC DNA]</scope>
    <source>
        <strain evidence="3">cv. E1</strain>
        <tissue evidence="2">Leaf</tissue>
    </source>
</reference>
<sequence length="73" mass="8171">MMVTKFEKGNKQEDDVVESQGAAKGKKGSSKDLKIVETQMAKVESTMSDVLMWVEETEDSLKEIKFNNDGVSR</sequence>
<name>A0A9D4AEE2_9ROSI</name>
<proteinExistence type="predicted"/>
<feature type="region of interest" description="Disordered" evidence="1">
    <location>
        <begin position="1"/>
        <end position="31"/>
    </location>
</feature>
<evidence type="ECO:0000313" key="3">
    <source>
        <dbReference type="Proteomes" id="UP000828251"/>
    </source>
</evidence>
<protein>
    <submittedName>
        <fullName evidence="2">Uncharacterized protein</fullName>
    </submittedName>
</protein>
<evidence type="ECO:0000313" key="2">
    <source>
        <dbReference type="EMBL" id="KAH1115002.1"/>
    </source>
</evidence>
<dbReference type="AlphaFoldDB" id="A0A9D4AEE2"/>
<dbReference type="OrthoDB" id="10344812at2759"/>